<proteinExistence type="predicted"/>
<accession>A0A922JHM7</accession>
<evidence type="ECO:0000256" key="1">
    <source>
        <dbReference type="ARBA" id="ARBA00022737"/>
    </source>
</evidence>
<comment type="caution">
    <text evidence="8">The sequence shown here is derived from an EMBL/GenBank/DDBJ whole genome shotgun (WGS) entry which is preliminary data.</text>
</comment>
<feature type="domain" description="Disease resistance N-terminal" evidence="5">
    <location>
        <begin position="5"/>
        <end position="90"/>
    </location>
</feature>
<evidence type="ECO:0000256" key="3">
    <source>
        <dbReference type="ARBA" id="ARBA00022821"/>
    </source>
</evidence>
<organism evidence="8 9">
    <name type="scientific">Carya illinoinensis</name>
    <name type="common">Pecan</name>
    <dbReference type="NCBI Taxonomy" id="32201"/>
    <lineage>
        <taxon>Eukaryota</taxon>
        <taxon>Viridiplantae</taxon>
        <taxon>Streptophyta</taxon>
        <taxon>Embryophyta</taxon>
        <taxon>Tracheophyta</taxon>
        <taxon>Spermatophyta</taxon>
        <taxon>Magnoliopsida</taxon>
        <taxon>eudicotyledons</taxon>
        <taxon>Gunneridae</taxon>
        <taxon>Pentapetalae</taxon>
        <taxon>rosids</taxon>
        <taxon>fabids</taxon>
        <taxon>Fagales</taxon>
        <taxon>Juglandaceae</taxon>
        <taxon>Carya</taxon>
    </lineage>
</organism>
<dbReference type="InterPro" id="IPR044974">
    <property type="entry name" value="Disease_R_plants"/>
</dbReference>
<dbReference type="FunFam" id="1.10.10.10:FF:000322">
    <property type="entry name" value="Probable disease resistance protein At1g63360"/>
    <property type="match status" value="1"/>
</dbReference>
<dbReference type="InterPro" id="IPR055414">
    <property type="entry name" value="LRR_R13L4/SHOC2-like"/>
</dbReference>
<dbReference type="GO" id="GO:0043531">
    <property type="term" value="F:ADP binding"/>
    <property type="evidence" value="ECO:0007669"/>
    <property type="project" value="InterPro"/>
</dbReference>
<keyword evidence="1" id="KW-0677">Repeat</keyword>
<evidence type="ECO:0000313" key="8">
    <source>
        <dbReference type="EMBL" id="KAG6704589.1"/>
    </source>
</evidence>
<protein>
    <submittedName>
        <fullName evidence="8">Uncharacterized protein</fullName>
    </submittedName>
</protein>
<dbReference type="CDD" id="cd14798">
    <property type="entry name" value="RX-CC_like"/>
    <property type="match status" value="1"/>
</dbReference>
<dbReference type="Pfam" id="PF18052">
    <property type="entry name" value="Rx_N"/>
    <property type="match status" value="1"/>
</dbReference>
<dbReference type="Pfam" id="PF23598">
    <property type="entry name" value="LRR_14"/>
    <property type="match status" value="1"/>
</dbReference>
<dbReference type="Proteomes" id="UP000811246">
    <property type="component" value="Chromosome 7"/>
</dbReference>
<dbReference type="EMBL" id="CM031831">
    <property type="protein sequence ID" value="KAG6704589.1"/>
    <property type="molecule type" value="Genomic_DNA"/>
</dbReference>
<dbReference type="AlphaFoldDB" id="A0A922JHM7"/>
<evidence type="ECO:0000259" key="7">
    <source>
        <dbReference type="Pfam" id="PF23598"/>
    </source>
</evidence>
<keyword evidence="2" id="KW-0547">Nucleotide-binding</keyword>
<dbReference type="InterPro" id="IPR058922">
    <property type="entry name" value="WHD_DRP"/>
</dbReference>
<dbReference type="GO" id="GO:0098542">
    <property type="term" value="P:defense response to other organism"/>
    <property type="evidence" value="ECO:0007669"/>
    <property type="project" value="TreeGrafter"/>
</dbReference>
<gene>
    <name evidence="8" type="ORF">I3842_07G139800</name>
</gene>
<name>A0A922JHM7_CARIL</name>
<evidence type="ECO:0000313" key="9">
    <source>
        <dbReference type="Proteomes" id="UP000811246"/>
    </source>
</evidence>
<keyword evidence="3" id="KW-0611">Plant defense</keyword>
<dbReference type="InterPro" id="IPR038005">
    <property type="entry name" value="RX-like_CC"/>
</dbReference>
<dbReference type="InterPro" id="IPR002182">
    <property type="entry name" value="NB-ARC"/>
</dbReference>
<dbReference type="PANTHER" id="PTHR23155">
    <property type="entry name" value="DISEASE RESISTANCE PROTEIN RP"/>
    <property type="match status" value="1"/>
</dbReference>
<evidence type="ECO:0000259" key="6">
    <source>
        <dbReference type="Pfam" id="PF23559"/>
    </source>
</evidence>
<evidence type="ECO:0000259" key="4">
    <source>
        <dbReference type="Pfam" id="PF00931"/>
    </source>
</evidence>
<evidence type="ECO:0000256" key="2">
    <source>
        <dbReference type="ARBA" id="ARBA00022741"/>
    </source>
</evidence>
<dbReference type="PANTHER" id="PTHR23155:SF1193">
    <property type="entry name" value="DISEASE RESISTANCE PROTEIN RPP13-RELATED"/>
    <property type="match status" value="1"/>
</dbReference>
<dbReference type="FunFam" id="3.40.50.300:FF:001091">
    <property type="entry name" value="Probable disease resistance protein At1g61300"/>
    <property type="match status" value="1"/>
</dbReference>
<feature type="domain" description="Disease resistance R13L4/SHOC-2-like LRR" evidence="7">
    <location>
        <begin position="543"/>
        <end position="795"/>
    </location>
</feature>
<feature type="domain" description="Disease resistance protein winged helix" evidence="6">
    <location>
        <begin position="401"/>
        <end position="471"/>
    </location>
</feature>
<sequence>MAYCAVTFLLHRLSRLIDEEPHFYRGVEVQAESIRTELSWMMHNCVEYFDKKRDEHKRVEQYRRQIRDIVFNVEDAIDMLILKGATAKRRQIEVVSKAKVLDDVVKKIKGIKVAIEEMATNIEKFGIEGGAASHVDPTVEETRQRRKRDVEEDDVLIEGNSKFDVISITGMRGLGKTTLAREIYNNDAIKSRFNCRVWMSVSQNFRTRELLLQILKCQMPKSDDLIRSLEDMSRDELKKKLLEYLRGKRYLIVMDDVWITEIWDEIRSAFPDDFNGSRILITSPIQEVTSHTTLNRPYSLPFINESESRKLVQEMEFSKRYLSQFPIDQGRQIAQGLGIPLSILVLCGVLKGKTDRIWSKVIADVNWYHAQATTLRDDILDISYTHLPRNSKSCFMYLGAYPKDFEIPARQLIQLWIAEGLINCGGNEDIEYVAEKYLKKLIHRNLIQVVERRSDGGAKTCHVHDLLRDLCTSKGAEEKFFDVPRNVNLSSWKNSRRLSIQGSTFDLYMSSNTPGPSIARSLLFFEEDTYGSFDPNHWKWVQENFNLLRVLNFGNLYVYSIPTWIKRLIHLRYLRVQSDALKVLPASIGNLTNLETLDMRGTFLSCLPNGIWKLRHLRNLYMSGPVSLPNQSDTEIKALSNLQVLSTVSLDAQTARPIVEAKLPNVRKLGIWFASNESDSEAGHALASVQHLHRLRKLKIINCSEILSPPNSFPETITKITLRQVCLEDGDCMKVLGNLVNLEILKLQSCLLSSQLYIFGNMFPALIFLRLENLRIKEWKQGSDAMQNLRHLVIDRCYELTTLPLMVGDGWVAVNPPAISHLGISHLGGFQQSPPPPKCAILGCYKQLHPSNDCTPSLECLSAMRDPLSNASAGTSSNGCLDASPNASSNALASSTSTELARDFLQRRFTSALLHNLNSLGFFFRSSP</sequence>
<evidence type="ECO:0000259" key="5">
    <source>
        <dbReference type="Pfam" id="PF18052"/>
    </source>
</evidence>
<dbReference type="Pfam" id="PF23559">
    <property type="entry name" value="WHD_DRP"/>
    <property type="match status" value="1"/>
</dbReference>
<feature type="domain" description="NB-ARC" evidence="4">
    <location>
        <begin position="156"/>
        <end position="319"/>
    </location>
</feature>
<dbReference type="InterPro" id="IPR041118">
    <property type="entry name" value="Rx_N"/>
</dbReference>
<dbReference type="Pfam" id="PF00931">
    <property type="entry name" value="NB-ARC"/>
    <property type="match status" value="1"/>
</dbReference>
<reference evidence="8" key="1">
    <citation type="submission" date="2021-01" db="EMBL/GenBank/DDBJ databases">
        <authorList>
            <person name="Lovell J.T."/>
            <person name="Bentley N."/>
            <person name="Bhattarai G."/>
            <person name="Jenkins J.W."/>
            <person name="Sreedasyam A."/>
            <person name="Alarcon Y."/>
            <person name="Bock C."/>
            <person name="Boston L."/>
            <person name="Carlson J."/>
            <person name="Cervantes K."/>
            <person name="Clermont K."/>
            <person name="Krom N."/>
            <person name="Kubenka K."/>
            <person name="Mamidi S."/>
            <person name="Mattison C."/>
            <person name="Monteros M."/>
            <person name="Pisani C."/>
            <person name="Plott C."/>
            <person name="Rajasekar S."/>
            <person name="Rhein H.S."/>
            <person name="Rohla C."/>
            <person name="Song M."/>
            <person name="Hilaire R.S."/>
            <person name="Shu S."/>
            <person name="Wells L."/>
            <person name="Wang X."/>
            <person name="Webber J."/>
            <person name="Heerema R.J."/>
            <person name="Klein P."/>
            <person name="Conner P."/>
            <person name="Grauke L."/>
            <person name="Grimwood J."/>
            <person name="Schmutz J."/>
            <person name="Randall J.J."/>
        </authorList>
    </citation>
    <scope>NUCLEOTIDE SEQUENCE</scope>
    <source>
        <tissue evidence="8">Leaf</tissue>
    </source>
</reference>